<accession>A0A1Y2MSM8</accession>
<dbReference type="Proteomes" id="UP000194360">
    <property type="component" value="Unassembled WGS sequence"/>
</dbReference>
<evidence type="ECO:0000313" key="4">
    <source>
        <dbReference type="Proteomes" id="UP000194360"/>
    </source>
</evidence>
<feature type="domain" description="Fluoroacetyl-CoA-specific thioesterase-like" evidence="2">
    <location>
        <begin position="32"/>
        <end position="129"/>
    </location>
</feature>
<dbReference type="InterPro" id="IPR029069">
    <property type="entry name" value="HotDog_dom_sf"/>
</dbReference>
<sequence>MGPEAPGRCEVMPPERPAPADLPPGSVEHRVTVADCVARAGHHVLGTPSVVRLLEEAASAAVAPLLGPGQDSVGSTVDIVHLRPTVLGQLVTATAVVVEIDRRRITTTVEAFDDVERIAHGRHDRFVVDGGSFGTRLGEKAARAGAEPGRVPR</sequence>
<protein>
    <submittedName>
        <fullName evidence="3">Fluoroacetyl-CoA thioesterase</fullName>
        <ecNumber evidence="3">3.1.2.29</ecNumber>
    </submittedName>
</protein>
<dbReference type="STRING" id="2074.BG845_04173"/>
<name>A0A1Y2MSM8_PSEAH</name>
<dbReference type="EMBL" id="MIGB01000024">
    <property type="protein sequence ID" value="OSY38220.1"/>
    <property type="molecule type" value="Genomic_DNA"/>
</dbReference>
<evidence type="ECO:0000259" key="2">
    <source>
        <dbReference type="Pfam" id="PF22636"/>
    </source>
</evidence>
<proteinExistence type="predicted"/>
<dbReference type="CDD" id="cd03443">
    <property type="entry name" value="PaaI_thioesterase"/>
    <property type="match status" value="1"/>
</dbReference>
<comment type="caution">
    <text evidence="3">The sequence shown here is derived from an EMBL/GenBank/DDBJ whole genome shotgun (WGS) entry which is preliminary data.</text>
</comment>
<organism evidence="3 4">
    <name type="scientific">Pseudonocardia autotrophica</name>
    <name type="common">Amycolata autotrophica</name>
    <name type="synonym">Nocardia autotrophica</name>
    <dbReference type="NCBI Taxonomy" id="2074"/>
    <lineage>
        <taxon>Bacteria</taxon>
        <taxon>Bacillati</taxon>
        <taxon>Actinomycetota</taxon>
        <taxon>Actinomycetes</taxon>
        <taxon>Pseudonocardiales</taxon>
        <taxon>Pseudonocardiaceae</taxon>
        <taxon>Pseudonocardia</taxon>
    </lineage>
</organism>
<dbReference type="InterPro" id="IPR054485">
    <property type="entry name" value="FlK-like_dom"/>
</dbReference>
<feature type="region of interest" description="Disordered" evidence="1">
    <location>
        <begin position="1"/>
        <end position="25"/>
    </location>
</feature>
<dbReference type="Pfam" id="PF22636">
    <property type="entry name" value="FlK"/>
    <property type="match status" value="1"/>
</dbReference>
<dbReference type="GO" id="GO:0016787">
    <property type="term" value="F:hydrolase activity"/>
    <property type="evidence" value="ECO:0007669"/>
    <property type="project" value="UniProtKB-KW"/>
</dbReference>
<dbReference type="InterPro" id="IPR025540">
    <property type="entry name" value="FlK"/>
</dbReference>
<dbReference type="PANTHER" id="PTHR36934:SF1">
    <property type="entry name" value="THIOESTERASE DOMAIN-CONTAINING PROTEIN"/>
    <property type="match status" value="1"/>
</dbReference>
<keyword evidence="4" id="KW-1185">Reference proteome</keyword>
<gene>
    <name evidence="3" type="primary">flK</name>
    <name evidence="3" type="ORF">BG845_04173</name>
</gene>
<keyword evidence="3" id="KW-0378">Hydrolase</keyword>
<dbReference type="PANTHER" id="PTHR36934">
    <property type="entry name" value="BLR0278 PROTEIN"/>
    <property type="match status" value="1"/>
</dbReference>
<evidence type="ECO:0000313" key="3">
    <source>
        <dbReference type="EMBL" id="OSY38220.1"/>
    </source>
</evidence>
<dbReference type="EC" id="3.1.2.29" evidence="3"/>
<dbReference type="Gene3D" id="3.10.129.10">
    <property type="entry name" value="Hotdog Thioesterase"/>
    <property type="match status" value="1"/>
</dbReference>
<reference evidence="3 4" key="1">
    <citation type="submission" date="2016-09" db="EMBL/GenBank/DDBJ databases">
        <title>Pseudonocardia autotrophica DSM535, a candidate organism with high potential of specific P450 cytochromes.</title>
        <authorList>
            <person name="Grumaz C."/>
            <person name="Vainshtein Y."/>
            <person name="Kirstahler P."/>
            <person name="Sohn K."/>
        </authorList>
    </citation>
    <scope>NUCLEOTIDE SEQUENCE [LARGE SCALE GENOMIC DNA]</scope>
    <source>
        <strain evidence="3 4">DSM 535</strain>
    </source>
</reference>
<dbReference type="AlphaFoldDB" id="A0A1Y2MSM8"/>
<evidence type="ECO:0000256" key="1">
    <source>
        <dbReference type="SAM" id="MobiDB-lite"/>
    </source>
</evidence>
<dbReference type="SUPFAM" id="SSF54637">
    <property type="entry name" value="Thioesterase/thiol ester dehydrase-isomerase"/>
    <property type="match status" value="1"/>
</dbReference>